<keyword evidence="1" id="KW-0472">Membrane</keyword>
<gene>
    <name evidence="2" type="ORF">GDO78_014167</name>
</gene>
<reference evidence="2" key="1">
    <citation type="thesis" date="2020" institute="ProQuest LLC" country="789 East Eisenhower Parkway, Ann Arbor, MI, USA">
        <title>Comparative Genomics and Chromosome Evolution.</title>
        <authorList>
            <person name="Mudd A.B."/>
        </authorList>
    </citation>
    <scope>NUCLEOTIDE SEQUENCE</scope>
    <source>
        <strain evidence="2">HN-11 Male</strain>
        <tissue evidence="2">Kidney and liver</tissue>
    </source>
</reference>
<proteinExistence type="predicted"/>
<comment type="caution">
    <text evidence="2">The sequence shown here is derived from an EMBL/GenBank/DDBJ whole genome shotgun (WGS) entry which is preliminary data.</text>
</comment>
<evidence type="ECO:0000256" key="1">
    <source>
        <dbReference type="SAM" id="Phobius"/>
    </source>
</evidence>
<evidence type="ECO:0000313" key="2">
    <source>
        <dbReference type="EMBL" id="KAG9462420.1"/>
    </source>
</evidence>
<accession>A0A8J6BFR9</accession>
<feature type="transmembrane region" description="Helical" evidence="1">
    <location>
        <begin position="72"/>
        <end position="92"/>
    </location>
</feature>
<keyword evidence="3" id="KW-1185">Reference proteome</keyword>
<keyword evidence="1" id="KW-0812">Transmembrane</keyword>
<dbReference type="EMBL" id="WNTK01011433">
    <property type="protein sequence ID" value="KAG9462420.1"/>
    <property type="molecule type" value="Genomic_DNA"/>
</dbReference>
<name>A0A8J6BFR9_ELECQ</name>
<dbReference type="AlphaFoldDB" id="A0A8J6BFR9"/>
<dbReference type="Proteomes" id="UP000770717">
    <property type="component" value="Unassembled WGS sequence"/>
</dbReference>
<organism evidence="2 3">
    <name type="scientific">Eleutherodactylus coqui</name>
    <name type="common">Puerto Rican coqui</name>
    <dbReference type="NCBI Taxonomy" id="57060"/>
    <lineage>
        <taxon>Eukaryota</taxon>
        <taxon>Metazoa</taxon>
        <taxon>Chordata</taxon>
        <taxon>Craniata</taxon>
        <taxon>Vertebrata</taxon>
        <taxon>Euteleostomi</taxon>
        <taxon>Amphibia</taxon>
        <taxon>Batrachia</taxon>
        <taxon>Anura</taxon>
        <taxon>Neobatrachia</taxon>
        <taxon>Hyloidea</taxon>
        <taxon>Eleutherodactylidae</taxon>
        <taxon>Eleutherodactylinae</taxon>
        <taxon>Eleutherodactylus</taxon>
        <taxon>Eleutherodactylus</taxon>
    </lineage>
</organism>
<sequence length="110" mass="13200">MLSKGLTYAQSLYDTIVRDRLRVSIATLAHVQKFKQWYKFFFFFFDVKTGKTLYKKSLSSLHRILRYQWEVFIIRGILGAISLAAFFSFSRLKCKIFIKYRQMLLNLSHR</sequence>
<protein>
    <submittedName>
        <fullName evidence="2">Uncharacterized protein</fullName>
    </submittedName>
</protein>
<keyword evidence="1" id="KW-1133">Transmembrane helix</keyword>
<evidence type="ECO:0000313" key="3">
    <source>
        <dbReference type="Proteomes" id="UP000770717"/>
    </source>
</evidence>